<dbReference type="Proteomes" id="UP000076420">
    <property type="component" value="Unassembled WGS sequence"/>
</dbReference>
<sequence length="187" mass="21098">MRISVQSVLKNELVTRKCYKEIISARCSPTYWSIQSAINVASFIPKCPVRFKLSLYIEERETVDRGGRQRGQTISCYRHASMSGRRGQAHCIVLASLVTWKPWQHAHVTTGSKEGGRRILYLKKKKLRMRSTDALSGSRRFKSLELEGWCSHDHQSSPGLTSGVTLKRWGVGGGHHQSGQLPFQTSN</sequence>
<evidence type="ECO:0000313" key="2">
    <source>
        <dbReference type="Proteomes" id="UP000076420"/>
    </source>
</evidence>
<reference evidence="1" key="1">
    <citation type="submission" date="2020-05" db="UniProtKB">
        <authorList>
            <consortium name="EnsemblMetazoa"/>
        </authorList>
    </citation>
    <scope>IDENTIFICATION</scope>
    <source>
        <strain evidence="1">BB02</strain>
    </source>
</reference>
<dbReference type="VEuPathDB" id="VectorBase:BGLB023693"/>
<evidence type="ECO:0000313" key="1">
    <source>
        <dbReference type="EnsemblMetazoa" id="BGLB023693-PA"/>
    </source>
</evidence>
<dbReference type="AlphaFoldDB" id="A0A2C9KUQ9"/>
<accession>A0A2C9KUQ9</accession>
<organism evidence="1 2">
    <name type="scientific">Biomphalaria glabrata</name>
    <name type="common">Bloodfluke planorb</name>
    <name type="synonym">Freshwater snail</name>
    <dbReference type="NCBI Taxonomy" id="6526"/>
    <lineage>
        <taxon>Eukaryota</taxon>
        <taxon>Metazoa</taxon>
        <taxon>Spiralia</taxon>
        <taxon>Lophotrochozoa</taxon>
        <taxon>Mollusca</taxon>
        <taxon>Gastropoda</taxon>
        <taxon>Heterobranchia</taxon>
        <taxon>Euthyneura</taxon>
        <taxon>Panpulmonata</taxon>
        <taxon>Hygrophila</taxon>
        <taxon>Lymnaeoidea</taxon>
        <taxon>Planorbidae</taxon>
        <taxon>Biomphalaria</taxon>
    </lineage>
</organism>
<dbReference type="EnsemblMetazoa" id="BGLB023693-RA">
    <property type="protein sequence ID" value="BGLB023693-PA"/>
    <property type="gene ID" value="BGLB023693"/>
</dbReference>
<gene>
    <name evidence="1" type="primary">106071398</name>
</gene>
<proteinExistence type="predicted"/>
<dbReference type="KEGG" id="bgt:106071398"/>
<protein>
    <submittedName>
        <fullName evidence="1">Uncharacterized protein</fullName>
    </submittedName>
</protein>
<name>A0A2C9KUQ9_BIOGL</name>